<evidence type="ECO:0000313" key="2">
    <source>
        <dbReference type="Proteomes" id="UP001428290"/>
    </source>
</evidence>
<name>A0ABP9X0F6_9CHLR</name>
<dbReference type="NCBIfam" id="TIGR04256">
    <property type="entry name" value="GxxExxY"/>
    <property type="match status" value="1"/>
</dbReference>
<dbReference type="EMBL" id="BAABRU010000005">
    <property type="protein sequence ID" value="GAA5527920.1"/>
    <property type="molecule type" value="Genomic_DNA"/>
</dbReference>
<dbReference type="Pfam" id="PF13366">
    <property type="entry name" value="PDDEXK_3"/>
    <property type="match status" value="1"/>
</dbReference>
<gene>
    <name evidence="1" type="ORF">Hgul01_01713</name>
</gene>
<sequence length="56" mass="6431">MPKFIHGELTYTLIGATMEVHQQLGPGLLESVYQKALAYELQQRHVLFVEQQHLPV</sequence>
<dbReference type="Proteomes" id="UP001428290">
    <property type="component" value="Unassembled WGS sequence"/>
</dbReference>
<keyword evidence="2" id="KW-1185">Reference proteome</keyword>
<proteinExistence type="predicted"/>
<protein>
    <recommendedName>
        <fullName evidence="3">GxxExxY protein</fullName>
    </recommendedName>
</protein>
<dbReference type="InterPro" id="IPR026350">
    <property type="entry name" value="GxxExxY"/>
</dbReference>
<evidence type="ECO:0000313" key="1">
    <source>
        <dbReference type="EMBL" id="GAA5527920.1"/>
    </source>
</evidence>
<organism evidence="1 2">
    <name type="scientific">Herpetosiphon gulosus</name>
    <dbReference type="NCBI Taxonomy" id="1973496"/>
    <lineage>
        <taxon>Bacteria</taxon>
        <taxon>Bacillati</taxon>
        <taxon>Chloroflexota</taxon>
        <taxon>Chloroflexia</taxon>
        <taxon>Herpetosiphonales</taxon>
        <taxon>Herpetosiphonaceae</taxon>
        <taxon>Herpetosiphon</taxon>
    </lineage>
</organism>
<accession>A0ABP9X0F6</accession>
<evidence type="ECO:0008006" key="3">
    <source>
        <dbReference type="Google" id="ProtNLM"/>
    </source>
</evidence>
<comment type="caution">
    <text evidence="1">The sequence shown here is derived from an EMBL/GenBank/DDBJ whole genome shotgun (WGS) entry which is preliminary data.</text>
</comment>
<reference evidence="1 2" key="1">
    <citation type="submission" date="2024-02" db="EMBL/GenBank/DDBJ databases">
        <title>Herpetosiphon gulosus NBRC 112829.</title>
        <authorList>
            <person name="Ichikawa N."/>
            <person name="Katano-Makiyama Y."/>
            <person name="Hidaka K."/>
        </authorList>
    </citation>
    <scope>NUCLEOTIDE SEQUENCE [LARGE SCALE GENOMIC DNA]</scope>
    <source>
        <strain evidence="1 2">NBRC 112829</strain>
    </source>
</reference>